<evidence type="ECO:0000256" key="1">
    <source>
        <dbReference type="ARBA" id="ARBA00022448"/>
    </source>
</evidence>
<keyword evidence="7 8" id="KW-0464">Manganese</keyword>
<dbReference type="HAMAP" id="MF_01521">
    <property type="entry name" value="MntP_pump"/>
    <property type="match status" value="1"/>
</dbReference>
<dbReference type="GO" id="GO:0005384">
    <property type="term" value="F:manganese ion transmembrane transporter activity"/>
    <property type="evidence" value="ECO:0007669"/>
    <property type="project" value="UniProtKB-UniRule"/>
</dbReference>
<evidence type="ECO:0000256" key="5">
    <source>
        <dbReference type="ARBA" id="ARBA00023065"/>
    </source>
</evidence>
<protein>
    <recommendedName>
        <fullName evidence="8">Putative manganese efflux pump MntP</fullName>
    </recommendedName>
</protein>
<reference evidence="9" key="1">
    <citation type="submission" date="2017-02" db="EMBL/GenBank/DDBJ databases">
        <authorList>
            <person name="Regsiter A."/>
            <person name="William W."/>
        </authorList>
    </citation>
    <scope>NUCLEOTIDE SEQUENCE</scope>
    <source>
        <strain evidence="9">Bib</strain>
    </source>
</reference>
<feature type="transmembrane region" description="Helical" evidence="8">
    <location>
        <begin position="113"/>
        <end position="133"/>
    </location>
</feature>
<evidence type="ECO:0000256" key="4">
    <source>
        <dbReference type="ARBA" id="ARBA00022989"/>
    </source>
</evidence>
<evidence type="ECO:0000256" key="2">
    <source>
        <dbReference type="ARBA" id="ARBA00022475"/>
    </source>
</evidence>
<evidence type="ECO:0000256" key="8">
    <source>
        <dbReference type="HAMAP-Rule" id="MF_01521"/>
    </source>
</evidence>
<evidence type="ECO:0000256" key="6">
    <source>
        <dbReference type="ARBA" id="ARBA00023136"/>
    </source>
</evidence>
<name>A0A3P3XIV6_9SPIR</name>
<keyword evidence="1 8" id="KW-0813">Transport</keyword>
<gene>
    <name evidence="8 9" type="primary">mntP</name>
    <name evidence="9" type="ORF">SPIROBIBN47_280039</name>
</gene>
<dbReference type="EMBL" id="FWDM01000021">
    <property type="protein sequence ID" value="SLM13190.1"/>
    <property type="molecule type" value="Genomic_DNA"/>
</dbReference>
<evidence type="ECO:0000313" key="9">
    <source>
        <dbReference type="EMBL" id="SLM13190.1"/>
    </source>
</evidence>
<keyword evidence="3 8" id="KW-0812">Transmembrane</keyword>
<keyword evidence="5 8" id="KW-0406">Ion transport</keyword>
<evidence type="ECO:0000256" key="7">
    <source>
        <dbReference type="ARBA" id="ARBA00023211"/>
    </source>
</evidence>
<keyword evidence="2 8" id="KW-1003">Cell membrane</keyword>
<dbReference type="AlphaFoldDB" id="A0A3P3XIV6"/>
<dbReference type="InterPro" id="IPR022929">
    <property type="entry name" value="Put_MntP"/>
</dbReference>
<feature type="transmembrane region" description="Helical" evidence="8">
    <location>
        <begin position="32"/>
        <end position="55"/>
    </location>
</feature>
<comment type="similarity">
    <text evidence="8">Belongs to the MntP (TC 9.B.29) family.</text>
</comment>
<dbReference type="PANTHER" id="PTHR35529">
    <property type="entry name" value="MANGANESE EFFLUX PUMP MNTP-RELATED"/>
    <property type="match status" value="1"/>
</dbReference>
<comment type="function">
    <text evidence="8">Probably functions as a manganese efflux pump.</text>
</comment>
<dbReference type="InterPro" id="IPR003810">
    <property type="entry name" value="Mntp/YtaF"/>
</dbReference>
<proteinExistence type="inferred from homology"/>
<keyword evidence="4 8" id="KW-1133">Transmembrane helix</keyword>
<dbReference type="GO" id="GO:0005886">
    <property type="term" value="C:plasma membrane"/>
    <property type="evidence" value="ECO:0007669"/>
    <property type="project" value="UniProtKB-SubCell"/>
</dbReference>
<keyword evidence="6 8" id="KW-0472">Membrane</keyword>
<dbReference type="PANTHER" id="PTHR35529:SF1">
    <property type="entry name" value="MANGANESE EFFLUX PUMP MNTP-RELATED"/>
    <property type="match status" value="1"/>
</dbReference>
<organism evidence="9">
    <name type="scientific">uncultured spirochete</name>
    <dbReference type="NCBI Taxonomy" id="156406"/>
    <lineage>
        <taxon>Bacteria</taxon>
        <taxon>Pseudomonadati</taxon>
        <taxon>Spirochaetota</taxon>
        <taxon>Spirochaetia</taxon>
        <taxon>Spirochaetales</taxon>
        <taxon>environmental samples</taxon>
    </lineage>
</organism>
<feature type="transmembrane region" description="Helical" evidence="8">
    <location>
        <begin position="139"/>
        <end position="157"/>
    </location>
</feature>
<sequence>MLTYILVGFALAADAFAVSVSAAACTDVLPFLIGLRAAFMFGLFQFLMPIAGWLLGSAFSQFIQGFDHWIAFGLLGFVGGKMLFEAIRARRKQECPDPDDSPKSHGILKLNTLFLLALATSIDALAVGLSYNILGHPVLVPSLIIGITTFLVCLIGIEFGKRLKEVLEEWAEIAGGSILVLIGLKILVEHLSNGR</sequence>
<comment type="caution">
    <text evidence="8">Lacks conserved residue(s) required for the propagation of feature annotation.</text>
</comment>
<accession>A0A3P3XIV6</accession>
<dbReference type="Pfam" id="PF02659">
    <property type="entry name" value="Mntp"/>
    <property type="match status" value="1"/>
</dbReference>
<comment type="subcellular location">
    <subcellularLocation>
        <location evidence="8">Cell membrane</location>
        <topology evidence="8">Multi-pass membrane protein</topology>
    </subcellularLocation>
</comment>
<evidence type="ECO:0000256" key="3">
    <source>
        <dbReference type="ARBA" id="ARBA00022692"/>
    </source>
</evidence>